<gene>
    <name evidence="3" type="ORF">G0U57_019992</name>
</gene>
<proteinExistence type="predicted"/>
<dbReference type="PANTHER" id="PTHR32463:SF0">
    <property type="entry name" value="L-FUCOSE KINASE"/>
    <property type="match status" value="1"/>
</dbReference>
<reference evidence="3 4" key="1">
    <citation type="journal article" date="2020" name="G3 (Bethesda)">
        <title>Draft Genome of the Common Snapping Turtle, Chelydra serpentina, a Model for Phenotypic Plasticity in Reptiles.</title>
        <authorList>
            <person name="Das D."/>
            <person name="Singh S.K."/>
            <person name="Bierstedt J."/>
            <person name="Erickson A."/>
            <person name="Galli G.L.J."/>
            <person name="Crossley D.A. 2nd"/>
            <person name="Rhen T."/>
        </authorList>
    </citation>
    <scope>NUCLEOTIDE SEQUENCE [LARGE SCALE GENOMIC DNA]</scope>
    <source>
        <strain evidence="3">KW</strain>
    </source>
</reference>
<organism evidence="3 4">
    <name type="scientific">Chelydra serpentina</name>
    <name type="common">Snapping turtle</name>
    <name type="synonym">Testudo serpentina</name>
    <dbReference type="NCBI Taxonomy" id="8475"/>
    <lineage>
        <taxon>Eukaryota</taxon>
        <taxon>Metazoa</taxon>
        <taxon>Chordata</taxon>
        <taxon>Craniata</taxon>
        <taxon>Vertebrata</taxon>
        <taxon>Euteleostomi</taxon>
        <taxon>Archelosauria</taxon>
        <taxon>Testudinata</taxon>
        <taxon>Testudines</taxon>
        <taxon>Cryptodira</taxon>
        <taxon>Durocryptodira</taxon>
        <taxon>Americhelydia</taxon>
        <taxon>Chelydroidea</taxon>
        <taxon>Chelydridae</taxon>
        <taxon>Chelydra</taxon>
    </lineage>
</organism>
<name>A0A8T1RTT8_CHESE</name>
<evidence type="ECO:0000256" key="2">
    <source>
        <dbReference type="ARBA" id="ARBA00022777"/>
    </source>
</evidence>
<sequence>MASLCFTVASVAADPGVAARALACIADVLGCMAKGNGGLRSGPAANREWALAFQQLERGDIAEGVKELAKERGKWLGRPALLVRAARHYEGAEQILIRQAVMSACQFIGIRQEESPPIGHWVLVECPARIDVSGGWSDTPPITYEHGGAVVDIAILVDGRRPIGAQARRIAEPELRLVSASGVLEGEVVLELVCQELEDLQDYCQPHAPGKTHPAA</sequence>
<comment type="caution">
    <text evidence="3">The sequence shown here is derived from an EMBL/GenBank/DDBJ whole genome shotgun (WGS) entry which is preliminary data.</text>
</comment>
<dbReference type="AlphaFoldDB" id="A0A8T1RTT8"/>
<dbReference type="PANTHER" id="PTHR32463">
    <property type="entry name" value="L-FUCOSE KINASE"/>
    <property type="match status" value="1"/>
</dbReference>
<dbReference type="Proteomes" id="UP000765507">
    <property type="component" value="Unassembled WGS sequence"/>
</dbReference>
<protein>
    <submittedName>
        <fullName evidence="3">L-fucose kinase</fullName>
    </submittedName>
</protein>
<evidence type="ECO:0000256" key="1">
    <source>
        <dbReference type="ARBA" id="ARBA00022679"/>
    </source>
</evidence>
<dbReference type="EMBL" id="JAHGAV010008117">
    <property type="protein sequence ID" value="KAG6920409.1"/>
    <property type="molecule type" value="Genomic_DNA"/>
</dbReference>
<evidence type="ECO:0000313" key="3">
    <source>
        <dbReference type="EMBL" id="KAG6920409.1"/>
    </source>
</evidence>
<dbReference type="GO" id="GO:0042352">
    <property type="term" value="P:GDP-L-fucose salvage"/>
    <property type="evidence" value="ECO:0007669"/>
    <property type="project" value="TreeGrafter"/>
</dbReference>
<keyword evidence="1" id="KW-0808">Transferase</keyword>
<dbReference type="InterPro" id="IPR052203">
    <property type="entry name" value="GHMP_Kinase-Related"/>
</dbReference>
<dbReference type="GO" id="GO:0050201">
    <property type="term" value="F:fucokinase activity"/>
    <property type="evidence" value="ECO:0007669"/>
    <property type="project" value="TreeGrafter"/>
</dbReference>
<evidence type="ECO:0000313" key="4">
    <source>
        <dbReference type="Proteomes" id="UP000765507"/>
    </source>
</evidence>
<dbReference type="OrthoDB" id="271303at2759"/>
<accession>A0A8T1RTT8</accession>
<dbReference type="Gene3D" id="3.30.230.10">
    <property type="match status" value="1"/>
</dbReference>
<feature type="non-terminal residue" evidence="3">
    <location>
        <position position="1"/>
    </location>
</feature>
<keyword evidence="2 3" id="KW-0418">Kinase</keyword>
<dbReference type="InterPro" id="IPR014721">
    <property type="entry name" value="Ribsml_uS5_D2-typ_fold_subgr"/>
</dbReference>
<keyword evidence="4" id="KW-1185">Reference proteome</keyword>